<proteinExistence type="inferred from homology"/>
<dbReference type="InterPro" id="IPR012944">
    <property type="entry name" value="SusD_RagB_dom"/>
</dbReference>
<evidence type="ECO:0000256" key="2">
    <source>
        <dbReference type="ARBA" id="ARBA00006275"/>
    </source>
</evidence>
<gene>
    <name evidence="8" type="ORF">EZ449_02725</name>
</gene>
<evidence type="ECO:0000313" key="9">
    <source>
        <dbReference type="Proteomes" id="UP000291485"/>
    </source>
</evidence>
<evidence type="ECO:0000256" key="4">
    <source>
        <dbReference type="ARBA" id="ARBA00023136"/>
    </source>
</evidence>
<dbReference type="PROSITE" id="PS51257">
    <property type="entry name" value="PROKAR_LIPOPROTEIN"/>
    <property type="match status" value="1"/>
</dbReference>
<keyword evidence="9" id="KW-1185">Reference proteome</keyword>
<evidence type="ECO:0000256" key="1">
    <source>
        <dbReference type="ARBA" id="ARBA00004442"/>
    </source>
</evidence>
<organism evidence="8 9">
    <name type="scientific">Pedobacter frigidisoli</name>
    <dbReference type="NCBI Taxonomy" id="2530455"/>
    <lineage>
        <taxon>Bacteria</taxon>
        <taxon>Pseudomonadati</taxon>
        <taxon>Bacteroidota</taxon>
        <taxon>Sphingobacteriia</taxon>
        <taxon>Sphingobacteriales</taxon>
        <taxon>Sphingobacteriaceae</taxon>
        <taxon>Pedobacter</taxon>
    </lineage>
</organism>
<name>A0A4R0PAM8_9SPHI</name>
<dbReference type="Pfam" id="PF07980">
    <property type="entry name" value="SusD_RagB"/>
    <property type="match status" value="1"/>
</dbReference>
<dbReference type="CDD" id="cd08977">
    <property type="entry name" value="SusD"/>
    <property type="match status" value="1"/>
</dbReference>
<dbReference type="EMBL" id="SJSN01000001">
    <property type="protein sequence ID" value="TCD12978.1"/>
    <property type="molecule type" value="Genomic_DNA"/>
</dbReference>
<dbReference type="AlphaFoldDB" id="A0A4R0PAM8"/>
<evidence type="ECO:0000256" key="5">
    <source>
        <dbReference type="ARBA" id="ARBA00023237"/>
    </source>
</evidence>
<accession>A0A4R0PAM8</accession>
<dbReference type="SUPFAM" id="SSF48452">
    <property type="entry name" value="TPR-like"/>
    <property type="match status" value="1"/>
</dbReference>
<comment type="similarity">
    <text evidence="2">Belongs to the SusD family.</text>
</comment>
<dbReference type="RefSeq" id="WP_131556411.1">
    <property type="nucleotide sequence ID" value="NZ_SJSN01000001.1"/>
</dbReference>
<sequence>MKTTVIKIYPGPISHLRRLLLGSLLLTAFLWSACEKLIEVPKAGNLILSKDVFSGNETATSAVMGLYSKMVTLNLSMSNGGLSVYSGLSADELFNPAPSSSYDPFSGNMLLSSNGIISNNFWSTAYRNIYHANAILEGLAASNLLSTATKKQLTGETLTIRAFYLFYLVNLFGDIPLTLTSDFEQNAVMPRTSSAIVYAQIIKDLEEAKVLLTANYPSSAKARPNLFAARALLARIYLYSQRWAEAEAEASSVISSGLYNMEPDLNKTFLNTSNETIWQLVREAANTAEAAVFLPSSGIVVPPLVIRDNLLNEFEPGDLRKSRWLSSNIVNGISYSYPYKYKVRTNSTVSESLIVLRLAEQYLIRAEARLAQNNIGGAVSDLNVVRTRARATATPAITNPLPNLSTILTKAELTEAIFHERQNELFCEWGHRWLDLKRSGRVDQELIGLKPNWKPFMALYPIPFSETQTNIFLTQNPGYEN</sequence>
<dbReference type="InterPro" id="IPR011990">
    <property type="entry name" value="TPR-like_helical_dom_sf"/>
</dbReference>
<comment type="caution">
    <text evidence="8">The sequence shown here is derived from an EMBL/GenBank/DDBJ whole genome shotgun (WGS) entry which is preliminary data.</text>
</comment>
<keyword evidence="3" id="KW-0732">Signal</keyword>
<reference evidence="8 9" key="1">
    <citation type="submission" date="2019-02" db="EMBL/GenBank/DDBJ databases">
        <title>Pedobacter sp. RP-3-11 sp. nov., isolated from Arctic soil.</title>
        <authorList>
            <person name="Dahal R.H."/>
        </authorList>
    </citation>
    <scope>NUCLEOTIDE SEQUENCE [LARGE SCALE GENOMIC DNA]</scope>
    <source>
        <strain evidence="8 9">RP-3-11</strain>
    </source>
</reference>
<evidence type="ECO:0000313" key="8">
    <source>
        <dbReference type="EMBL" id="TCD12978.1"/>
    </source>
</evidence>
<feature type="domain" description="SusD-like N-terminal" evidence="7">
    <location>
        <begin position="118"/>
        <end position="238"/>
    </location>
</feature>
<evidence type="ECO:0000256" key="3">
    <source>
        <dbReference type="ARBA" id="ARBA00022729"/>
    </source>
</evidence>
<comment type="subcellular location">
    <subcellularLocation>
        <location evidence="1">Cell outer membrane</location>
    </subcellularLocation>
</comment>
<dbReference type="GO" id="GO:0009279">
    <property type="term" value="C:cell outer membrane"/>
    <property type="evidence" value="ECO:0007669"/>
    <property type="project" value="UniProtKB-SubCell"/>
</dbReference>
<keyword evidence="5" id="KW-0998">Cell outer membrane</keyword>
<dbReference type="InterPro" id="IPR033985">
    <property type="entry name" value="SusD-like_N"/>
</dbReference>
<keyword evidence="4" id="KW-0472">Membrane</keyword>
<protein>
    <submittedName>
        <fullName evidence="8">RagB/SusD family nutrient uptake outer membrane protein</fullName>
    </submittedName>
</protein>
<evidence type="ECO:0000259" key="6">
    <source>
        <dbReference type="Pfam" id="PF07980"/>
    </source>
</evidence>
<dbReference type="OrthoDB" id="621570at2"/>
<dbReference type="Proteomes" id="UP000291485">
    <property type="component" value="Unassembled WGS sequence"/>
</dbReference>
<dbReference type="Pfam" id="PF14322">
    <property type="entry name" value="SusD-like_3"/>
    <property type="match status" value="1"/>
</dbReference>
<evidence type="ECO:0000259" key="7">
    <source>
        <dbReference type="Pfam" id="PF14322"/>
    </source>
</evidence>
<dbReference type="Gene3D" id="1.25.40.390">
    <property type="match status" value="1"/>
</dbReference>
<feature type="domain" description="RagB/SusD" evidence="6">
    <location>
        <begin position="344"/>
        <end position="479"/>
    </location>
</feature>